<dbReference type="GO" id="GO:0140359">
    <property type="term" value="F:ABC-type transporter activity"/>
    <property type="evidence" value="ECO:0007669"/>
    <property type="project" value="InterPro"/>
</dbReference>
<feature type="domain" description="ABC transporter" evidence="12">
    <location>
        <begin position="1319"/>
        <end position="1549"/>
    </location>
</feature>
<dbReference type="PROSITE" id="PS00211">
    <property type="entry name" value="ABC_TRANSPORTER_1"/>
    <property type="match status" value="2"/>
</dbReference>
<dbReference type="EMBL" id="OU900098">
    <property type="protein sequence ID" value="CAG9862052.1"/>
    <property type="molecule type" value="Genomic_DNA"/>
</dbReference>
<dbReference type="InterPro" id="IPR026082">
    <property type="entry name" value="ABCA"/>
</dbReference>
<dbReference type="OrthoDB" id="10255969at2759"/>
<feature type="transmembrane region" description="Helical" evidence="11">
    <location>
        <begin position="216"/>
        <end position="237"/>
    </location>
</feature>
<evidence type="ECO:0000256" key="10">
    <source>
        <dbReference type="SAM" id="Coils"/>
    </source>
</evidence>
<evidence type="ECO:0000256" key="4">
    <source>
        <dbReference type="ARBA" id="ARBA00022692"/>
    </source>
</evidence>
<dbReference type="Proteomes" id="UP001153712">
    <property type="component" value="Chromosome 5"/>
</dbReference>
<evidence type="ECO:0000256" key="9">
    <source>
        <dbReference type="ARBA" id="ARBA00023136"/>
    </source>
</evidence>
<dbReference type="GO" id="GO:0016887">
    <property type="term" value="F:ATP hydrolysis activity"/>
    <property type="evidence" value="ECO:0007669"/>
    <property type="project" value="InterPro"/>
</dbReference>
<dbReference type="PANTHER" id="PTHR19229:SF36">
    <property type="entry name" value="ATP-BINDING CASSETTE SUB-FAMILY A MEMBER 2"/>
    <property type="match status" value="1"/>
</dbReference>
<organism evidence="13 14">
    <name type="scientific">Phyllotreta striolata</name>
    <name type="common">Striped flea beetle</name>
    <name type="synonym">Crioceris striolata</name>
    <dbReference type="NCBI Taxonomy" id="444603"/>
    <lineage>
        <taxon>Eukaryota</taxon>
        <taxon>Metazoa</taxon>
        <taxon>Ecdysozoa</taxon>
        <taxon>Arthropoda</taxon>
        <taxon>Hexapoda</taxon>
        <taxon>Insecta</taxon>
        <taxon>Pterygota</taxon>
        <taxon>Neoptera</taxon>
        <taxon>Endopterygota</taxon>
        <taxon>Coleoptera</taxon>
        <taxon>Polyphaga</taxon>
        <taxon>Cucujiformia</taxon>
        <taxon>Chrysomeloidea</taxon>
        <taxon>Chrysomelidae</taxon>
        <taxon>Galerucinae</taxon>
        <taxon>Alticini</taxon>
        <taxon>Phyllotreta</taxon>
    </lineage>
</organism>
<feature type="transmembrane region" description="Helical" evidence="11">
    <location>
        <begin position="1051"/>
        <end position="1077"/>
    </location>
</feature>
<keyword evidence="14" id="KW-1185">Reference proteome</keyword>
<dbReference type="SMART" id="SM00382">
    <property type="entry name" value="AAA"/>
    <property type="match status" value="2"/>
</dbReference>
<feature type="domain" description="ABC transporter" evidence="12">
    <location>
        <begin position="486"/>
        <end position="715"/>
    </location>
</feature>
<dbReference type="Pfam" id="PF00005">
    <property type="entry name" value="ABC_tran"/>
    <property type="match status" value="2"/>
</dbReference>
<evidence type="ECO:0000256" key="3">
    <source>
        <dbReference type="ARBA" id="ARBA00022448"/>
    </source>
</evidence>
<feature type="transmembrane region" description="Helical" evidence="11">
    <location>
        <begin position="1122"/>
        <end position="1142"/>
    </location>
</feature>
<feature type="transmembrane region" description="Helical" evidence="11">
    <location>
        <begin position="412"/>
        <end position="431"/>
    </location>
</feature>
<dbReference type="GO" id="GO:0005524">
    <property type="term" value="F:ATP binding"/>
    <property type="evidence" value="ECO:0007669"/>
    <property type="project" value="UniProtKB-KW"/>
</dbReference>
<feature type="transmembrane region" description="Helical" evidence="11">
    <location>
        <begin position="260"/>
        <end position="283"/>
    </location>
</feature>
<reference evidence="13" key="1">
    <citation type="submission" date="2022-01" db="EMBL/GenBank/DDBJ databases">
        <authorList>
            <person name="King R."/>
        </authorList>
    </citation>
    <scope>NUCLEOTIDE SEQUENCE</scope>
</reference>
<evidence type="ECO:0000256" key="2">
    <source>
        <dbReference type="ARBA" id="ARBA00008869"/>
    </source>
</evidence>
<dbReference type="InterPro" id="IPR003439">
    <property type="entry name" value="ABC_transporter-like_ATP-bd"/>
</dbReference>
<keyword evidence="3" id="KW-0813">Transport</keyword>
<feature type="transmembrane region" description="Helical" evidence="11">
    <location>
        <begin position="836"/>
        <end position="856"/>
    </location>
</feature>
<comment type="subcellular location">
    <subcellularLocation>
        <location evidence="1">Membrane</location>
        <topology evidence="1">Multi-pass membrane protein</topology>
    </subcellularLocation>
</comment>
<dbReference type="CDD" id="cd03263">
    <property type="entry name" value="ABC_subfamily_A"/>
    <property type="match status" value="2"/>
</dbReference>
<keyword evidence="4 11" id="KW-0812">Transmembrane</keyword>
<evidence type="ECO:0000256" key="11">
    <source>
        <dbReference type="SAM" id="Phobius"/>
    </source>
</evidence>
<dbReference type="SUPFAM" id="SSF52540">
    <property type="entry name" value="P-loop containing nucleoside triphosphate hydrolases"/>
    <property type="match status" value="2"/>
</dbReference>
<dbReference type="FunFam" id="3.40.50.300:FF:000933">
    <property type="entry name" value="ABC transporter A family member 7"/>
    <property type="match status" value="1"/>
</dbReference>
<feature type="transmembrane region" description="Helical" evidence="11">
    <location>
        <begin position="20"/>
        <end position="39"/>
    </location>
</feature>
<evidence type="ECO:0000313" key="14">
    <source>
        <dbReference type="Proteomes" id="UP001153712"/>
    </source>
</evidence>
<proteinExistence type="inferred from homology"/>
<feature type="coiled-coil region" evidence="10">
    <location>
        <begin position="758"/>
        <end position="785"/>
    </location>
</feature>
<feature type="transmembrane region" description="Helical" evidence="11">
    <location>
        <begin position="1189"/>
        <end position="1207"/>
    </location>
</feature>
<dbReference type="InterPro" id="IPR017871">
    <property type="entry name" value="ABC_transporter-like_CS"/>
</dbReference>
<keyword evidence="9 11" id="KW-0472">Membrane</keyword>
<dbReference type="PROSITE" id="PS50893">
    <property type="entry name" value="ABC_TRANSPORTER_2"/>
    <property type="match status" value="2"/>
</dbReference>
<dbReference type="InterPro" id="IPR027417">
    <property type="entry name" value="P-loop_NTPase"/>
</dbReference>
<evidence type="ECO:0000313" key="13">
    <source>
        <dbReference type="EMBL" id="CAG9862052.1"/>
    </source>
</evidence>
<protein>
    <recommendedName>
        <fullName evidence="12">ABC transporter domain-containing protein</fullName>
    </recommendedName>
</protein>
<keyword evidence="6" id="KW-0547">Nucleotide-binding</keyword>
<feature type="transmembrane region" description="Helical" evidence="11">
    <location>
        <begin position="1149"/>
        <end position="1169"/>
    </location>
</feature>
<dbReference type="Gene3D" id="3.40.50.300">
    <property type="entry name" value="P-loop containing nucleotide triphosphate hydrolases"/>
    <property type="match status" value="2"/>
</dbReference>
<evidence type="ECO:0000256" key="5">
    <source>
        <dbReference type="ARBA" id="ARBA00022737"/>
    </source>
</evidence>
<keyword evidence="5" id="KW-0677">Repeat</keyword>
<dbReference type="Pfam" id="PF12698">
    <property type="entry name" value="ABC2_membrane_3"/>
    <property type="match status" value="2"/>
</dbReference>
<keyword evidence="10" id="KW-0175">Coiled coil</keyword>
<keyword evidence="8 11" id="KW-1133">Transmembrane helix</keyword>
<name>A0A9N9TUF1_PHYSR</name>
<dbReference type="GO" id="GO:0016020">
    <property type="term" value="C:membrane"/>
    <property type="evidence" value="ECO:0007669"/>
    <property type="project" value="UniProtKB-SubCell"/>
</dbReference>
<evidence type="ECO:0000259" key="12">
    <source>
        <dbReference type="PROSITE" id="PS50893"/>
    </source>
</evidence>
<gene>
    <name evidence="13" type="ORF">PHYEVI_LOCUS8375</name>
</gene>
<evidence type="ECO:0000256" key="8">
    <source>
        <dbReference type="ARBA" id="ARBA00022989"/>
    </source>
</evidence>
<feature type="transmembrane region" description="Helical" evidence="11">
    <location>
        <begin position="1261"/>
        <end position="1279"/>
    </location>
</feature>
<evidence type="ECO:0000256" key="7">
    <source>
        <dbReference type="ARBA" id="ARBA00022840"/>
    </source>
</evidence>
<dbReference type="PANTHER" id="PTHR19229">
    <property type="entry name" value="ATP-BINDING CASSETTE TRANSPORTER SUBFAMILY A ABCA"/>
    <property type="match status" value="1"/>
</dbReference>
<sequence>MFHQLEVVIWKNLIIRKRHWFLTIIEAALPISLFLFIAYGRSKINGLNKLEITDPTYNDIHGIHYNINVGSTYFLYTPSNDHFDGIVNRLKDKLQLPGDQVVAFPNSEELLKYYYKNLNYTTIAVIFDDTNLSKFNYKIRYHDDSSVLYTSRKYVNPYLFQPRTGSAYDNGDFIPIQMALDMSFIEQNLKKDLDLPIMQLEFPYPPHKRDSFTTTLFLDLLSLITLFSFIFMCPAVLKRVVEEKYTGTKELMKMVGMESWMLWLGWFVHGLIPIIVAVVWIVIFMKVPMFGTDYPLIEFTNWGILLCFLILYCSAALTFCFAVSSFFSKPVIALVAGMLLWILSYFIPRYAFDLDNGNTLSLSFNIFLNILPNMALHYGYSAVKVFEEREIGVQWNNFYQSGSGGSDDVTMLHVYLMLMFDICFYMLFTLYMDGVNPGKYGVRKSILFPFIELRKSFQEFSNKKQVSNETVRLENVEDGNGLQKGIEICHLHKRYGHKMAVENLDLDIYKNQITVLLGHNGAGKSTTMSMITGMIEATSGSIKINGLSVKYHMKKIRQSLGLCPQHNLLFTDLTVKEHLLLFAKLKGKTSSEANKEANELLNKLNLSDKHNSLAHTLSGGMQRKLCLGMALIGGSKVLILDEPSSGMDPESRRYLWDLLLQWRGEKTILITTHFMEEADALGDWIAIMDSGRLECFGTPLDLKKKYETGYHLSLMLEHTTSEKEIAELDGLIRSKVPDAKMKSSQGNNVVFVLPIEKAKEFAALLEHLEQRKEELQINNVSVTITTLEDVFLKARAESLDDVDGRSELPEAQRETSGLIKYRSLFWKKLYFFKAKFKSYALLYLIALVFFILTIFLSNSRDTITQSEPELKLSLSTYKQTSVYYNYSIGDDFAKSAVRFYKKNVESEKSLPFNVTDVEKAIIKKSTENIAYYKEHMIAGASFQPDGSVIALYNALSIHSLPISLNLITDSLAKALLGPEYSISLSNWPLPTVVKAPRNDEFAEAKVGVLWLVLLPIGCLFVVSGFIAFPQIEISTKFNKLQYMCGTKPWQYWLTTFLCDFAYYTVALFVLSMLLWLLSPRLMHRPVELVSKKRREQKVQTILFSLNSPTLLIELNYSNCQGVLLLIFTMYGLSSIPLAYLFSRKKSASGALAAFVIMGQFSGVILTLIVNILLEFPDDYYKRIGDALSYLFYLFIPQVGLADSLVRFSRRAVGIYNIENAPHKLAASCMSEYMERHPCCVADSKECKDFKNYSGVLGDYRLVYMSALSFVLYATVNIMLDSYVVKKHVLRTISTVRSMFAKHQNRLLKVERIQGATDTLQASNLCKNYAGEAIVDNINLSLKDEQCLGILGVNGAGKSTTFRILTRDEVHDEGTIKMKIGEKTFDIEDSAYLETLGYCPQVDSLNFVLTGRQILSIIAQLRGEADPAVVDAFLKMFELEQYADVPCGHYSGGNKRKLSLAVSLIGLRKIVLLDEPTNGVDPRSRRKCWEFIKQMQVQKHLAFILTSHSMTECEALCNDLKIMKKGKFVKEGNLADLKNSHEGFSLKFKLCSNSNEDVDEVDGNCHGSATNRFNNIEELIAHFTKDNRGEIKDRHSGLLHFYIKEKNKKWSKIFKEVEEIKANNPHLIEDYAISEASLEDIFLQVARTDEEGPTNSKKNL</sequence>
<evidence type="ECO:0000256" key="6">
    <source>
        <dbReference type="ARBA" id="ARBA00022741"/>
    </source>
</evidence>
<feature type="transmembrane region" description="Helical" evidence="11">
    <location>
        <begin position="330"/>
        <end position="348"/>
    </location>
</feature>
<feature type="transmembrane region" description="Helical" evidence="11">
    <location>
        <begin position="1007"/>
        <end position="1031"/>
    </location>
</feature>
<keyword evidence="7" id="KW-0067">ATP-binding</keyword>
<feature type="transmembrane region" description="Helical" evidence="11">
    <location>
        <begin position="304"/>
        <end position="324"/>
    </location>
</feature>
<comment type="similarity">
    <text evidence="2">Belongs to the ABC transporter superfamily. ABCA family.</text>
</comment>
<dbReference type="GO" id="GO:0005319">
    <property type="term" value="F:lipid transporter activity"/>
    <property type="evidence" value="ECO:0007669"/>
    <property type="project" value="TreeGrafter"/>
</dbReference>
<dbReference type="InterPro" id="IPR013525">
    <property type="entry name" value="ABC2_TM"/>
</dbReference>
<evidence type="ECO:0000256" key="1">
    <source>
        <dbReference type="ARBA" id="ARBA00004141"/>
    </source>
</evidence>
<accession>A0A9N9TUF1</accession>
<dbReference type="InterPro" id="IPR003593">
    <property type="entry name" value="AAA+_ATPase"/>
</dbReference>